<accession>A0A1H7ZL36</accession>
<keyword evidence="1" id="KW-0547">Nucleotide-binding</keyword>
<dbReference type="OrthoDB" id="9758700at2"/>
<dbReference type="InterPro" id="IPR043128">
    <property type="entry name" value="Rev_trsase/Diguanyl_cyclase"/>
</dbReference>
<feature type="domain" description="GGDEF" evidence="3">
    <location>
        <begin position="589"/>
        <end position="793"/>
    </location>
</feature>
<dbReference type="Pfam" id="PF12469">
    <property type="entry name" value="Cmr2_N"/>
    <property type="match status" value="1"/>
</dbReference>
<organism evidence="4 5">
    <name type="scientific">Syntrophus gentianae</name>
    <dbReference type="NCBI Taxonomy" id="43775"/>
    <lineage>
        <taxon>Bacteria</taxon>
        <taxon>Pseudomonadati</taxon>
        <taxon>Thermodesulfobacteriota</taxon>
        <taxon>Syntrophia</taxon>
        <taxon>Syntrophales</taxon>
        <taxon>Syntrophaceae</taxon>
        <taxon>Syntrophus</taxon>
    </lineage>
</organism>
<dbReference type="PROSITE" id="PS50887">
    <property type="entry name" value="GGDEF"/>
    <property type="match status" value="1"/>
</dbReference>
<dbReference type="InterPro" id="IPR038242">
    <property type="entry name" value="Cmr2_N"/>
</dbReference>
<evidence type="ECO:0000259" key="3">
    <source>
        <dbReference type="PROSITE" id="PS50887"/>
    </source>
</evidence>
<dbReference type="InterPro" id="IPR054767">
    <property type="entry name" value="Cas10-Cmr2_palm2"/>
</dbReference>
<dbReference type="AlphaFoldDB" id="A0A1H7ZL36"/>
<dbReference type="STRING" id="43775.SAMN04489760_12437"/>
<evidence type="ECO:0000256" key="1">
    <source>
        <dbReference type="ARBA" id="ARBA00022741"/>
    </source>
</evidence>
<evidence type="ECO:0000313" key="4">
    <source>
        <dbReference type="EMBL" id="SEM58654.1"/>
    </source>
</evidence>
<dbReference type="Proteomes" id="UP000198744">
    <property type="component" value="Unassembled WGS sequence"/>
</dbReference>
<evidence type="ECO:0000313" key="5">
    <source>
        <dbReference type="Proteomes" id="UP000198744"/>
    </source>
</evidence>
<dbReference type="Gene3D" id="3.30.70.270">
    <property type="match status" value="1"/>
</dbReference>
<protein>
    <submittedName>
        <fullName evidence="4">CRISPR-associated protein, Cmr2 family</fullName>
    </submittedName>
</protein>
<dbReference type="InterPro" id="IPR000160">
    <property type="entry name" value="GGDEF_dom"/>
</dbReference>
<dbReference type="NCBIfam" id="TIGR02577">
    <property type="entry name" value="cas_TM1794_Cmr2"/>
    <property type="match status" value="1"/>
</dbReference>
<keyword evidence="5" id="KW-1185">Reference proteome</keyword>
<dbReference type="CDD" id="cd09679">
    <property type="entry name" value="Cas10_III"/>
    <property type="match status" value="1"/>
</dbReference>
<evidence type="ECO:0000256" key="2">
    <source>
        <dbReference type="ARBA" id="ARBA00023118"/>
    </source>
</evidence>
<proteinExistence type="predicted"/>
<gene>
    <name evidence="4" type="ORF">SAMN04489760_12437</name>
</gene>
<dbReference type="RefSeq" id="WP_093884261.1">
    <property type="nucleotide sequence ID" value="NZ_FOBS01000024.1"/>
</dbReference>
<dbReference type="GO" id="GO:0051607">
    <property type="term" value="P:defense response to virus"/>
    <property type="evidence" value="ECO:0007669"/>
    <property type="project" value="UniProtKB-KW"/>
</dbReference>
<dbReference type="GO" id="GO:0000166">
    <property type="term" value="F:nucleotide binding"/>
    <property type="evidence" value="ECO:0007669"/>
    <property type="project" value="UniProtKB-KW"/>
</dbReference>
<dbReference type="Pfam" id="PF22335">
    <property type="entry name" value="Cas10-Cmr2_palm2"/>
    <property type="match status" value="1"/>
</dbReference>
<dbReference type="InterPro" id="IPR013407">
    <property type="entry name" value="CRISPR-assoc_prot_Cmr2"/>
</dbReference>
<sequence length="915" mass="104035">MTWRKPDTAYWNNKFAAYWHDPIDKVFSIQNHEERAADYLQIFGLDRPNDEFWKIADVIAAGFERGQVPTYNADDSKSGAVDFSKTPIITHPTSAERGILKITENLAHPDQLHSILKEFLGQRIGQTAGNGDYANRFKGDPARFAVARLMYTHLVLRFILAEKNIGGIGALWHRIPADSRFPDHSIWQHNALCSAISSCIELGGSAEEVGLMVFSITPVQGFIVRARKMRDYWAGSVLLSWLAFEGLRWVMENLGVDHVLYPSLIDQPLINAYLEKEWEVSGPFKPEIWKNQPSEIASLPNKFLFLSPFGKVENIALELQNTIADKWMTVGKLTAEYLIENLNIEDESRTYLETLLSRQTSNFWDFQWAATRLSDHTDKQELEGLLDEDIWKNQFAHLEAIKPILALLEKKLEKKLNRNVPVMKNSSRGILYSTCHSLVQSALAAEKSRRSILRQEEPGEKCQMCGEFEVLHSRRWNGENAAEYSANLKAFWEEMNQEQKGDVDFKENERLCSICLIKRLAPRIMRKSNDHILYEVFDSIDGFPSTTEMALHDYFQRQSIHKKKQKEIAQKLHEQEERVPGEKIENRDKYYAILFMDGDHMGKLINGETIASTWEKIMHPDIASRLKRDNFDHIYQDVWRKIYGNADLKKRLVTPAIHAAISEALGDFSIYGVASIIKKNEGRLIYAGGDDVCAFLPIGTAVSAAKEIRKYYSSVFQLIGTDRTSREISGSWIPEPGKLSVNLGEGSDISISAAILICHHKESLTQMIERAHQLLNSEAKEKAGRNACAIELRKRHGGSRTFARKWSDTDSWNAFEYLRKMAGGNNRQISHSLLYRLETLRPGIEAIIRHDQNAEENLKAFVFKQIERSGTKTSNQKELAASITSIVWDKASKENPLNTEGLIIAGFLGGGEGND</sequence>
<dbReference type="EMBL" id="FOBS01000024">
    <property type="protein sequence ID" value="SEM58654.1"/>
    <property type="molecule type" value="Genomic_DNA"/>
</dbReference>
<name>A0A1H7ZL36_9BACT</name>
<dbReference type="InterPro" id="IPR024615">
    <property type="entry name" value="CRISPR-assoc_Cmr2_N"/>
</dbReference>
<dbReference type="Gene3D" id="3.30.70.2220">
    <property type="entry name" value="CRISPR-Cas system, Cmr2 subunit, D1 domain, cysteine cluster"/>
    <property type="match status" value="1"/>
</dbReference>
<reference evidence="4 5" key="1">
    <citation type="submission" date="2016-10" db="EMBL/GenBank/DDBJ databases">
        <authorList>
            <person name="de Groot N.N."/>
        </authorList>
    </citation>
    <scope>NUCLEOTIDE SEQUENCE [LARGE SCALE GENOMIC DNA]</scope>
    <source>
        <strain evidence="4 5">DSM 8423</strain>
    </source>
</reference>
<keyword evidence="2" id="KW-0051">Antiviral defense</keyword>